<dbReference type="SMART" id="SM00345">
    <property type="entry name" value="HTH_GNTR"/>
    <property type="match status" value="1"/>
</dbReference>
<dbReference type="OrthoDB" id="9781630at2"/>
<gene>
    <name evidence="6" type="ORF">IJ22_01160</name>
</gene>
<feature type="domain" description="HTH gntR-type" evidence="5">
    <location>
        <begin position="6"/>
        <end position="73"/>
    </location>
</feature>
<dbReference type="InterPro" id="IPR011711">
    <property type="entry name" value="GntR_C"/>
</dbReference>
<evidence type="ECO:0000313" key="7">
    <source>
        <dbReference type="Proteomes" id="UP000061660"/>
    </source>
</evidence>
<evidence type="ECO:0000259" key="5">
    <source>
        <dbReference type="PROSITE" id="PS50949"/>
    </source>
</evidence>
<protein>
    <submittedName>
        <fullName evidence="6">GntR family transcriptional regulator</fullName>
    </submittedName>
</protein>
<dbReference type="RefSeq" id="WP_054817612.1">
    <property type="nucleotide sequence ID" value="NZ_CP013652.1"/>
</dbReference>
<keyword evidence="7" id="KW-1185">Reference proteome</keyword>
<dbReference type="PANTHER" id="PTHR43537:SF5">
    <property type="entry name" value="UXU OPERON TRANSCRIPTIONAL REGULATOR"/>
    <property type="match status" value="1"/>
</dbReference>
<dbReference type="PANTHER" id="PTHR43537">
    <property type="entry name" value="TRANSCRIPTIONAL REGULATOR, GNTR FAMILY"/>
    <property type="match status" value="1"/>
</dbReference>
<dbReference type="SUPFAM" id="SSF46785">
    <property type="entry name" value="Winged helix' DNA-binding domain"/>
    <property type="match status" value="1"/>
</dbReference>
<dbReference type="AlphaFoldDB" id="A0A0U2UBG3"/>
<dbReference type="KEGG" id="pnp:IJ22_01160"/>
<dbReference type="PATRIC" id="fig|162209.4.peg.115"/>
<dbReference type="InterPro" id="IPR008920">
    <property type="entry name" value="TF_FadR/GntR_C"/>
</dbReference>
<keyword evidence="4" id="KW-0175">Coiled coil</keyword>
<dbReference type="Proteomes" id="UP000061660">
    <property type="component" value="Chromosome"/>
</dbReference>
<feature type="coiled-coil region" evidence="4">
    <location>
        <begin position="168"/>
        <end position="195"/>
    </location>
</feature>
<evidence type="ECO:0000313" key="6">
    <source>
        <dbReference type="EMBL" id="ALS20508.1"/>
    </source>
</evidence>
<organism evidence="6 7">
    <name type="scientific">Paenibacillus naphthalenovorans</name>
    <dbReference type="NCBI Taxonomy" id="162209"/>
    <lineage>
        <taxon>Bacteria</taxon>
        <taxon>Bacillati</taxon>
        <taxon>Bacillota</taxon>
        <taxon>Bacilli</taxon>
        <taxon>Bacillales</taxon>
        <taxon>Paenibacillaceae</taxon>
        <taxon>Paenibacillus</taxon>
    </lineage>
</organism>
<sequence>MAQTYRTKREKVYLSLQDKIIKGVLRPGTRLIISNLAKQFDVSEIPVREAIQTLAHEGYVSITPHSGATVSSMSEDDIRQIFEIRINLESLASRLAVDHLSNSHIKTLYQMIEDSKNFLHNQDLQGYGEFNRAFHDCIYQHANNQRLFTMISELWDFSTRYPAFFSSLQDIENSIREHKEIVDALNDKNADLVEKLMRDHTRDVYHKIIRLVQQENNE</sequence>
<dbReference type="EMBL" id="CP013652">
    <property type="protein sequence ID" value="ALS20508.1"/>
    <property type="molecule type" value="Genomic_DNA"/>
</dbReference>
<dbReference type="InterPro" id="IPR036388">
    <property type="entry name" value="WH-like_DNA-bd_sf"/>
</dbReference>
<dbReference type="GO" id="GO:0003677">
    <property type="term" value="F:DNA binding"/>
    <property type="evidence" value="ECO:0007669"/>
    <property type="project" value="UniProtKB-KW"/>
</dbReference>
<keyword evidence="3" id="KW-0804">Transcription</keyword>
<accession>A0A0U2UBG3</accession>
<dbReference type="InterPro" id="IPR000524">
    <property type="entry name" value="Tscrpt_reg_HTH_GntR"/>
</dbReference>
<dbReference type="SMART" id="SM00895">
    <property type="entry name" value="FCD"/>
    <property type="match status" value="1"/>
</dbReference>
<evidence type="ECO:0000256" key="2">
    <source>
        <dbReference type="ARBA" id="ARBA00023125"/>
    </source>
</evidence>
<dbReference type="GO" id="GO:0003700">
    <property type="term" value="F:DNA-binding transcription factor activity"/>
    <property type="evidence" value="ECO:0007669"/>
    <property type="project" value="InterPro"/>
</dbReference>
<evidence type="ECO:0000256" key="1">
    <source>
        <dbReference type="ARBA" id="ARBA00023015"/>
    </source>
</evidence>
<keyword evidence="2" id="KW-0238">DNA-binding</keyword>
<dbReference type="PROSITE" id="PS50949">
    <property type="entry name" value="HTH_GNTR"/>
    <property type="match status" value="1"/>
</dbReference>
<dbReference type="Gene3D" id="1.20.120.530">
    <property type="entry name" value="GntR ligand-binding domain-like"/>
    <property type="match status" value="1"/>
</dbReference>
<evidence type="ECO:0000256" key="4">
    <source>
        <dbReference type="SAM" id="Coils"/>
    </source>
</evidence>
<proteinExistence type="predicted"/>
<reference evidence="6 7" key="2">
    <citation type="journal article" date="2016" name="Genome Announc.">
        <title>Complete Genome Sequences of Two Interactive Moderate Thermophiles, Paenibacillus napthalenovorans 32O-Y and Paenibacillus sp. 32O-W.</title>
        <authorList>
            <person name="Butler R.R.III."/>
            <person name="Wang J."/>
            <person name="Stark B.C."/>
            <person name="Pombert J.F."/>
        </authorList>
    </citation>
    <scope>NUCLEOTIDE SEQUENCE [LARGE SCALE GENOMIC DNA]</scope>
    <source>
        <strain evidence="6 7">32O-Y</strain>
    </source>
</reference>
<dbReference type="InterPro" id="IPR036390">
    <property type="entry name" value="WH_DNA-bd_sf"/>
</dbReference>
<dbReference type="SUPFAM" id="SSF48008">
    <property type="entry name" value="GntR ligand-binding domain-like"/>
    <property type="match status" value="1"/>
</dbReference>
<evidence type="ECO:0000256" key="3">
    <source>
        <dbReference type="ARBA" id="ARBA00023163"/>
    </source>
</evidence>
<dbReference type="Gene3D" id="1.10.10.10">
    <property type="entry name" value="Winged helix-like DNA-binding domain superfamily/Winged helix DNA-binding domain"/>
    <property type="match status" value="1"/>
</dbReference>
<keyword evidence="1" id="KW-0805">Transcription regulation</keyword>
<dbReference type="Pfam" id="PF00392">
    <property type="entry name" value="GntR"/>
    <property type="match status" value="1"/>
</dbReference>
<name>A0A0U2UBG3_9BACL</name>
<dbReference type="STRING" id="162209.IJ22_01160"/>
<reference evidence="7" key="1">
    <citation type="submission" date="2015-12" db="EMBL/GenBank/DDBJ databases">
        <title>Complete genome sequences of two moderately thermophilic Paenibacillus species.</title>
        <authorList>
            <person name="Butler R.III."/>
            <person name="Wang J."/>
            <person name="Stark B.C."/>
            <person name="Pombert J.-F."/>
        </authorList>
    </citation>
    <scope>NUCLEOTIDE SEQUENCE [LARGE SCALE GENOMIC DNA]</scope>
    <source>
        <strain evidence="7">32O-Y</strain>
    </source>
</reference>
<dbReference type="CDD" id="cd07377">
    <property type="entry name" value="WHTH_GntR"/>
    <property type="match status" value="1"/>
</dbReference>
<dbReference type="Pfam" id="PF07729">
    <property type="entry name" value="FCD"/>
    <property type="match status" value="1"/>
</dbReference>